<reference evidence="1 2" key="1">
    <citation type="journal article" date="2015" name="Genome Announc.">
        <title>Complete Genome Sequencing of Protease-Producing Novel Arthrobacter sp. Strain IHBB 11108 Using PacBio Single-Molecule Real-Time Sequencing Technology.</title>
        <authorList>
            <person name="Kiran S."/>
            <person name="Swarnkar M.K."/>
            <person name="Pal M."/>
            <person name="Thakur R."/>
            <person name="Tewari R."/>
            <person name="Singh A.K."/>
            <person name="Gulati A."/>
        </authorList>
    </citation>
    <scope>NUCLEOTIDE SEQUENCE [LARGE SCALE GENOMIC DNA]</scope>
    <source>
        <strain evidence="1 2">IHBB 11108</strain>
    </source>
</reference>
<name>A0A0D4BVY6_9MICC</name>
<dbReference type="Proteomes" id="UP000061839">
    <property type="component" value="Chromosome"/>
</dbReference>
<dbReference type="STRING" id="1618207.UM93_01050"/>
<dbReference type="AlphaFoldDB" id="A0A0D4BVY6"/>
<dbReference type="EMBL" id="CP011005">
    <property type="protein sequence ID" value="AJT40483.1"/>
    <property type="molecule type" value="Genomic_DNA"/>
</dbReference>
<proteinExistence type="predicted"/>
<dbReference type="KEGG" id="ari:UM93_01050"/>
<dbReference type="HOGENOM" id="CLU_2491084_0_0_11"/>
<gene>
    <name evidence="1" type="ORF">UM93_01050</name>
</gene>
<sequence>MKLQAFSAAIPRKNKISVGKGLILNVPNDICFVKNNMRKMISAKRIATANAIRTGRALCRNLNMSFTLSACSQTSLFPLAAKRNKV</sequence>
<keyword evidence="2" id="KW-1185">Reference proteome</keyword>
<evidence type="ECO:0000313" key="1">
    <source>
        <dbReference type="EMBL" id="AJT40483.1"/>
    </source>
</evidence>
<protein>
    <submittedName>
        <fullName evidence="1">Uncharacterized protein</fullName>
    </submittedName>
</protein>
<organism evidence="1 2">
    <name type="scientific">Psychromicrobium lacuslunae</name>
    <dbReference type="NCBI Taxonomy" id="1618207"/>
    <lineage>
        <taxon>Bacteria</taxon>
        <taxon>Bacillati</taxon>
        <taxon>Actinomycetota</taxon>
        <taxon>Actinomycetes</taxon>
        <taxon>Micrococcales</taxon>
        <taxon>Micrococcaceae</taxon>
        <taxon>Psychromicrobium</taxon>
    </lineage>
</organism>
<accession>A0A0D4BVY6</accession>
<evidence type="ECO:0000313" key="2">
    <source>
        <dbReference type="Proteomes" id="UP000061839"/>
    </source>
</evidence>